<dbReference type="CDD" id="cd03692">
    <property type="entry name" value="mtIF2_IVc"/>
    <property type="match status" value="1"/>
</dbReference>
<dbReference type="GO" id="GO:0005525">
    <property type="term" value="F:GTP binding"/>
    <property type="evidence" value="ECO:0007669"/>
    <property type="project" value="UniProtKB-KW"/>
</dbReference>
<dbReference type="InterPro" id="IPR000178">
    <property type="entry name" value="TF_IF2_bacterial-like"/>
</dbReference>
<proteinExistence type="inferred from homology"/>
<name>A0A381U2M9_9ZZZZ</name>
<dbReference type="CDD" id="cd03702">
    <property type="entry name" value="IF2_mtIF2_II"/>
    <property type="match status" value="1"/>
</dbReference>
<evidence type="ECO:0000259" key="7">
    <source>
        <dbReference type="PROSITE" id="PS51722"/>
    </source>
</evidence>
<dbReference type="Gene3D" id="3.40.50.300">
    <property type="entry name" value="P-loop containing nucleotide triphosphate hydrolases"/>
    <property type="match status" value="1"/>
</dbReference>
<evidence type="ECO:0000256" key="5">
    <source>
        <dbReference type="ARBA" id="ARBA00023134"/>
    </source>
</evidence>
<dbReference type="FunFam" id="2.40.30.10:FF:000007">
    <property type="entry name" value="Translation initiation factor IF-2"/>
    <property type="match status" value="1"/>
</dbReference>
<dbReference type="GO" id="GO:0003743">
    <property type="term" value="F:translation initiation factor activity"/>
    <property type="evidence" value="ECO:0007669"/>
    <property type="project" value="UniProtKB-KW"/>
</dbReference>
<reference evidence="8" key="1">
    <citation type="submission" date="2018-05" db="EMBL/GenBank/DDBJ databases">
        <authorList>
            <person name="Lanie J.A."/>
            <person name="Ng W.-L."/>
            <person name="Kazmierczak K.M."/>
            <person name="Andrzejewski T.M."/>
            <person name="Davidsen T.M."/>
            <person name="Wayne K.J."/>
            <person name="Tettelin H."/>
            <person name="Glass J.I."/>
            <person name="Rusch D."/>
            <person name="Podicherti R."/>
            <person name="Tsui H.-C.T."/>
            <person name="Winkler M.E."/>
        </authorList>
    </citation>
    <scope>NUCLEOTIDE SEQUENCE</scope>
</reference>
<dbReference type="PROSITE" id="PS51722">
    <property type="entry name" value="G_TR_2"/>
    <property type="match status" value="1"/>
</dbReference>
<dbReference type="FunFam" id="3.40.50.10050:FF:000001">
    <property type="entry name" value="Translation initiation factor IF-2"/>
    <property type="match status" value="1"/>
</dbReference>
<accession>A0A381U2M9</accession>
<dbReference type="InterPro" id="IPR006847">
    <property type="entry name" value="IF2_N"/>
</dbReference>
<dbReference type="NCBIfam" id="TIGR00231">
    <property type="entry name" value="small_GTP"/>
    <property type="match status" value="1"/>
</dbReference>
<feature type="region of interest" description="Disordered" evidence="6">
    <location>
        <begin position="60"/>
        <end position="261"/>
    </location>
</feature>
<dbReference type="GO" id="GO:0003924">
    <property type="term" value="F:GTPase activity"/>
    <property type="evidence" value="ECO:0007669"/>
    <property type="project" value="InterPro"/>
</dbReference>
<dbReference type="InterPro" id="IPR000795">
    <property type="entry name" value="T_Tr_GTP-bd_dom"/>
</dbReference>
<feature type="domain" description="Tr-type G" evidence="7">
    <location>
        <begin position="355"/>
        <end position="524"/>
    </location>
</feature>
<dbReference type="CDD" id="cd01887">
    <property type="entry name" value="IF2_eIF5B"/>
    <property type="match status" value="1"/>
</dbReference>
<evidence type="ECO:0000256" key="3">
    <source>
        <dbReference type="ARBA" id="ARBA00022741"/>
    </source>
</evidence>
<gene>
    <name evidence="8" type="ORF">METZ01_LOCUS74875</name>
</gene>
<dbReference type="Gene3D" id="2.40.30.10">
    <property type="entry name" value="Translation factors"/>
    <property type="match status" value="2"/>
</dbReference>
<dbReference type="SUPFAM" id="SSF50447">
    <property type="entry name" value="Translation proteins"/>
    <property type="match status" value="2"/>
</dbReference>
<dbReference type="InterPro" id="IPR027417">
    <property type="entry name" value="P-loop_NTPase"/>
</dbReference>
<feature type="compositionally biased region" description="Low complexity" evidence="6">
    <location>
        <begin position="224"/>
        <end position="238"/>
    </location>
</feature>
<dbReference type="Gene3D" id="3.40.50.10050">
    <property type="entry name" value="Translation initiation factor IF- 2, domain 3"/>
    <property type="match status" value="1"/>
</dbReference>
<dbReference type="InterPro" id="IPR053905">
    <property type="entry name" value="EF-G-like_DII"/>
</dbReference>
<dbReference type="FunFam" id="2.40.30.10:FF:000008">
    <property type="entry name" value="Translation initiation factor IF-2"/>
    <property type="match status" value="1"/>
</dbReference>
<dbReference type="InterPro" id="IPR044145">
    <property type="entry name" value="IF2_II"/>
</dbReference>
<dbReference type="Pfam" id="PF00009">
    <property type="entry name" value="GTP_EFTU"/>
    <property type="match status" value="1"/>
</dbReference>
<dbReference type="InterPro" id="IPR009000">
    <property type="entry name" value="Transl_B-barrel_sf"/>
</dbReference>
<dbReference type="SUPFAM" id="SSF52156">
    <property type="entry name" value="Initiation factor IF2/eIF5b, domain 3"/>
    <property type="match status" value="1"/>
</dbReference>
<dbReference type="PROSITE" id="PS01176">
    <property type="entry name" value="IF2"/>
    <property type="match status" value="1"/>
</dbReference>
<dbReference type="InterPro" id="IPR036925">
    <property type="entry name" value="TIF_IF2_dom3_sf"/>
</dbReference>
<protein>
    <recommendedName>
        <fullName evidence="7">Tr-type G domain-containing protein</fullName>
    </recommendedName>
</protein>
<dbReference type="PANTHER" id="PTHR43381:SF5">
    <property type="entry name" value="TR-TYPE G DOMAIN-CONTAINING PROTEIN"/>
    <property type="match status" value="1"/>
</dbReference>
<dbReference type="Pfam" id="PF22042">
    <property type="entry name" value="EF-G_D2"/>
    <property type="match status" value="1"/>
</dbReference>
<dbReference type="InterPro" id="IPR015760">
    <property type="entry name" value="TIF_IF2"/>
</dbReference>
<dbReference type="EMBL" id="UINC01005548">
    <property type="protein sequence ID" value="SVA22021.1"/>
    <property type="molecule type" value="Genomic_DNA"/>
</dbReference>
<dbReference type="Gene3D" id="1.10.10.2480">
    <property type="match status" value="1"/>
</dbReference>
<evidence type="ECO:0000256" key="1">
    <source>
        <dbReference type="ARBA" id="ARBA00007733"/>
    </source>
</evidence>
<keyword evidence="5" id="KW-0342">GTP-binding</keyword>
<keyword evidence="3" id="KW-0547">Nucleotide-binding</keyword>
<dbReference type="AlphaFoldDB" id="A0A381U2M9"/>
<dbReference type="InterPro" id="IPR023115">
    <property type="entry name" value="TIF_IF2_dom3"/>
</dbReference>
<dbReference type="PANTHER" id="PTHR43381">
    <property type="entry name" value="TRANSLATION INITIATION FACTOR IF-2-RELATED"/>
    <property type="match status" value="1"/>
</dbReference>
<dbReference type="Pfam" id="PF04760">
    <property type="entry name" value="IF2_N"/>
    <property type="match status" value="2"/>
</dbReference>
<dbReference type="GO" id="GO:0005829">
    <property type="term" value="C:cytosol"/>
    <property type="evidence" value="ECO:0007669"/>
    <property type="project" value="TreeGrafter"/>
</dbReference>
<comment type="similarity">
    <text evidence="1">Belongs to the TRAFAC class translation factor GTPase superfamily. Classic translation factor GTPase family. IF-2 subfamily.</text>
</comment>
<evidence type="ECO:0000256" key="4">
    <source>
        <dbReference type="ARBA" id="ARBA00022917"/>
    </source>
</evidence>
<dbReference type="NCBIfam" id="TIGR00487">
    <property type="entry name" value="IF-2"/>
    <property type="match status" value="1"/>
</dbReference>
<keyword evidence="2" id="KW-0396">Initiation factor</keyword>
<sequence length="858" mass="92459">MATVRIYKVAELLNTTSQDVVALLKRDHGIDVKSASSTIEEVVARQFVERVASERGLSVPSATFTSKPKVRRRKTAKSSAQKVEPKKPAAKPLPPPRLVKAKLKPPVDEVEEPKAEDSEAIEPQPTATLITAKAPAPLSEKPVELESPRTSRVVPPTLRLRVEDGGTPSEAKVAAPAKPEKRQVTTTPPAQPITRPVSPKGSPRVTVAPSRAPIAGPRPPAQPARPAALPQRPGGLPPRRGRRPPFRPGGRSGKRKHPRAATAVVETPLPDITRTITLAEGMTVKDLADKLDTRAKDVLKKLIEKRIMMTINTTLDTDTATMIAREFGADVEMRTFEEEMLHVEQEDAQPEDLFPRAPVVTVMGHVDHGKTTLLDGIRETRVAEREAGGITQHIGAYTVDVKDKRIVFLDTPGHAAFTLMRARGAKVTDVVVLVVAADDGVMPQTKEAVDHARAANAPIIVAVNKIDKSDANPDRVKTELSDLDLTPEAWGGKTVTVDVSAKKRENIDLLLEMILLVADLGELKANPKRNAAGTVLEAKLDRGRGPVATILVQDGTLRVGDTFIAGTVVGKVRALINDQGQKVESATPSTPVEVLGLGGLPQPGDAFQALPDASKARQIANLRQTQAKERELGSKSPRLTLESLQEQVAEGNVKELSIVIKADVQGSAEVLADTLAKLSDEQVKIRIIHSGVGAINESDALLASASNAIVIGFNVRPDRNANAVAERDGLDMRMHSVIYHVTDEIKKAMAGLLEPTKKEVRLGAAEVRETFKVPKFGFVAGCMVTEGLITRSGDAHARLLRDNIVVHEGRIGSLRRFKDDVNEVKTGLECGIAFERFKDVKVGDVIEAFTVEEVAATV</sequence>
<evidence type="ECO:0000256" key="6">
    <source>
        <dbReference type="SAM" id="MobiDB-lite"/>
    </source>
</evidence>
<evidence type="ECO:0000313" key="8">
    <source>
        <dbReference type="EMBL" id="SVA22021.1"/>
    </source>
</evidence>
<keyword evidence="4" id="KW-0648">Protein biosynthesis</keyword>
<dbReference type="SUPFAM" id="SSF52540">
    <property type="entry name" value="P-loop containing nucleoside triphosphate hydrolases"/>
    <property type="match status" value="1"/>
</dbReference>
<organism evidence="8">
    <name type="scientific">marine metagenome</name>
    <dbReference type="NCBI Taxonomy" id="408172"/>
    <lineage>
        <taxon>unclassified sequences</taxon>
        <taxon>metagenomes</taxon>
        <taxon>ecological metagenomes</taxon>
    </lineage>
</organism>
<dbReference type="Pfam" id="PF11987">
    <property type="entry name" value="IF-2"/>
    <property type="match status" value="1"/>
</dbReference>
<dbReference type="HAMAP" id="MF_00100_B">
    <property type="entry name" value="IF_2_B"/>
    <property type="match status" value="1"/>
</dbReference>
<dbReference type="InterPro" id="IPR005225">
    <property type="entry name" value="Small_GTP-bd"/>
</dbReference>
<evidence type="ECO:0000256" key="2">
    <source>
        <dbReference type="ARBA" id="ARBA00022540"/>
    </source>
</evidence>
<dbReference type="FunFam" id="3.40.50.300:FF:000019">
    <property type="entry name" value="Translation initiation factor IF-2"/>
    <property type="match status" value="1"/>
</dbReference>